<comment type="caution">
    <text evidence="1">The sequence shown here is derived from an EMBL/GenBank/DDBJ whole genome shotgun (WGS) entry which is preliminary data.</text>
</comment>
<accession>A0AAJ3HRM5</accession>
<dbReference type="EMBL" id="LXEV01000027">
    <property type="protein sequence ID" value="OAT46105.1"/>
    <property type="molecule type" value="Genomic_DNA"/>
</dbReference>
<sequence>MSDNIIKLKVSVDTSELDKLEEQLTRIKQLMQDVGIKVSIKSEQSNDFFITALDKCFIKDAVIDSPKIKFSASGDAVFSGVLINNKFDRDIRIKAEGLMKQAESTSIAIAELMNARVADQQAWAEAINRTWCSQK</sequence>
<evidence type="ECO:0000313" key="2">
    <source>
        <dbReference type="Proteomes" id="UP000078250"/>
    </source>
</evidence>
<dbReference type="RefSeq" id="WP_064720314.1">
    <property type="nucleotide sequence ID" value="NZ_LXEV01000027.1"/>
</dbReference>
<proteinExistence type="predicted"/>
<name>A0AAJ3HRM5_PROHU</name>
<evidence type="ECO:0000313" key="1">
    <source>
        <dbReference type="EMBL" id="OAT46105.1"/>
    </source>
</evidence>
<organism evidence="1 2">
    <name type="scientific">Proteus hauseri ATCC 700826</name>
    <dbReference type="NCBI Taxonomy" id="1354271"/>
    <lineage>
        <taxon>Bacteria</taxon>
        <taxon>Pseudomonadati</taxon>
        <taxon>Pseudomonadota</taxon>
        <taxon>Gammaproteobacteria</taxon>
        <taxon>Enterobacterales</taxon>
        <taxon>Morganellaceae</taxon>
        <taxon>Proteus</taxon>
    </lineage>
</organism>
<gene>
    <name evidence="1" type="ORF">M997_2360</name>
</gene>
<protein>
    <submittedName>
        <fullName evidence="1">Uncharacterized protein</fullName>
    </submittedName>
</protein>
<dbReference type="Proteomes" id="UP000078250">
    <property type="component" value="Unassembled WGS sequence"/>
</dbReference>
<keyword evidence="2" id="KW-1185">Reference proteome</keyword>
<dbReference type="AlphaFoldDB" id="A0AAJ3HRM5"/>
<reference evidence="1 2" key="1">
    <citation type="submission" date="2016-04" db="EMBL/GenBank/DDBJ databases">
        <title>ATOL: Assembling a taxonomically balanced genome-scale reconstruction of the evolutionary history of the Enterobacteriaceae.</title>
        <authorList>
            <person name="Plunkett G.III."/>
            <person name="Neeno-Eckwall E.C."/>
            <person name="Glasner J.D."/>
            <person name="Perna N.T."/>
        </authorList>
    </citation>
    <scope>NUCLEOTIDE SEQUENCE [LARGE SCALE GENOMIC DNA]</scope>
    <source>
        <strain evidence="1 2">ATCC 700826</strain>
    </source>
</reference>